<keyword evidence="4" id="KW-1185">Reference proteome</keyword>
<dbReference type="Proteomes" id="UP001214441">
    <property type="component" value="Unassembled WGS sequence"/>
</dbReference>
<sequence length="371" mass="40345">MSSGHGTVTAFFTVITGLVLVIVGLVLDWPPWVWGTVAMAFTAAALLARRLMRRPVDPLGPEFTHEPDVPIPPPERRERVLRDVALPTSEPDYDFRFSATVRWCPLDPPRDGPPFSAAGVAVDAVLERAGALTETREPHRGSLAQHQLDGELAVMRPDSGGRVLAMAEDVTLSLSEADALRLRKLSTVRKDEVLWSHERRYERDRREYLREDVLSDTGSAVVWWLTKNDEQISKTVEDLGVLAQLSAAANNLDVPERFAHIVPHPPRPPEPDEPTEHYGHGGSALNQPGLGANGAAPPSPADHFERLLGAMGVPAEHADSGVLARCLHEGARAVGRTEAAEAIRLRFDPAAIPAAEDSDPNSVDPAQNPPF</sequence>
<reference evidence="3 4" key="1">
    <citation type="submission" date="2023-05" db="EMBL/GenBank/DDBJ databases">
        <title>Streptantibioticus silvisoli sp. nov., acidotolerant actinomycetes 1 from pine litter.</title>
        <authorList>
            <person name="Swiecimska M."/>
            <person name="Golinska P."/>
            <person name="Sangal V."/>
            <person name="Wachnowicz B."/>
            <person name="Goodfellow M."/>
        </authorList>
    </citation>
    <scope>NUCLEOTIDE SEQUENCE [LARGE SCALE GENOMIC DNA]</scope>
    <source>
        <strain evidence="3 4">DSM 42109</strain>
    </source>
</reference>
<evidence type="ECO:0000313" key="3">
    <source>
        <dbReference type="EMBL" id="MDJ1132385.1"/>
    </source>
</evidence>
<keyword evidence="2" id="KW-0812">Transmembrane</keyword>
<comment type="caution">
    <text evidence="3">The sequence shown here is derived from an EMBL/GenBank/DDBJ whole genome shotgun (WGS) entry which is preliminary data.</text>
</comment>
<dbReference type="EMBL" id="JANCPR020000008">
    <property type="protein sequence ID" value="MDJ1132385.1"/>
    <property type="molecule type" value="Genomic_DNA"/>
</dbReference>
<dbReference type="RefSeq" id="WP_274038921.1">
    <property type="nucleotide sequence ID" value="NZ_JANCPR020000008.1"/>
</dbReference>
<keyword evidence="2" id="KW-1133">Transmembrane helix</keyword>
<feature type="compositionally biased region" description="Basic and acidic residues" evidence="1">
    <location>
        <begin position="267"/>
        <end position="279"/>
    </location>
</feature>
<organism evidence="3 4">
    <name type="scientific">Streptomyces iconiensis</name>
    <dbReference type="NCBI Taxonomy" id="1384038"/>
    <lineage>
        <taxon>Bacteria</taxon>
        <taxon>Bacillati</taxon>
        <taxon>Actinomycetota</taxon>
        <taxon>Actinomycetes</taxon>
        <taxon>Kitasatosporales</taxon>
        <taxon>Streptomycetaceae</taxon>
        <taxon>Streptomyces</taxon>
    </lineage>
</organism>
<feature type="region of interest" description="Disordered" evidence="1">
    <location>
        <begin position="351"/>
        <end position="371"/>
    </location>
</feature>
<evidence type="ECO:0000256" key="1">
    <source>
        <dbReference type="SAM" id="MobiDB-lite"/>
    </source>
</evidence>
<evidence type="ECO:0000256" key="2">
    <source>
        <dbReference type="SAM" id="Phobius"/>
    </source>
</evidence>
<evidence type="ECO:0000313" key="4">
    <source>
        <dbReference type="Proteomes" id="UP001214441"/>
    </source>
</evidence>
<gene>
    <name evidence="3" type="ORF">NMN56_010585</name>
</gene>
<keyword evidence="2" id="KW-0472">Membrane</keyword>
<name>A0ABT6ZTJ7_9ACTN</name>
<feature type="transmembrane region" description="Helical" evidence="2">
    <location>
        <begin position="32"/>
        <end position="48"/>
    </location>
</feature>
<feature type="region of interest" description="Disordered" evidence="1">
    <location>
        <begin position="259"/>
        <end position="301"/>
    </location>
</feature>
<feature type="transmembrane region" description="Helical" evidence="2">
    <location>
        <begin position="7"/>
        <end position="26"/>
    </location>
</feature>
<proteinExistence type="predicted"/>
<protein>
    <submittedName>
        <fullName evidence="3">Uncharacterized protein</fullName>
    </submittedName>
</protein>
<accession>A0ABT6ZTJ7</accession>